<dbReference type="Gene3D" id="2.130.10.10">
    <property type="entry name" value="YVTN repeat-like/Quinoprotein amine dehydrogenase"/>
    <property type="match status" value="1"/>
</dbReference>
<keyword evidence="5" id="KW-1185">Reference proteome</keyword>
<dbReference type="Proteomes" id="UP000318571">
    <property type="component" value="Chromosome 1"/>
</dbReference>
<accession>A0A553NT21</accession>
<keyword evidence="1" id="KW-0853">WD repeat</keyword>
<dbReference type="PANTHER" id="PTHR14773">
    <property type="entry name" value="WD REPEAT-CONTAINING PROTEIN 76"/>
    <property type="match status" value="1"/>
</dbReference>
<evidence type="ECO:0000256" key="3">
    <source>
        <dbReference type="SAM" id="MobiDB-lite"/>
    </source>
</evidence>
<feature type="compositionally biased region" description="Basic residues" evidence="3">
    <location>
        <begin position="85"/>
        <end position="94"/>
    </location>
</feature>
<name>A0A553NT21_TIGCA</name>
<dbReference type="InterPro" id="IPR036322">
    <property type="entry name" value="WD40_repeat_dom_sf"/>
</dbReference>
<dbReference type="InterPro" id="IPR015943">
    <property type="entry name" value="WD40/YVTN_repeat-like_dom_sf"/>
</dbReference>
<protein>
    <submittedName>
        <fullName evidence="4">Uncharacterized protein</fullName>
    </submittedName>
</protein>
<dbReference type="PANTHER" id="PTHR14773:SF0">
    <property type="entry name" value="WD REPEAT-CONTAINING PROTEIN 76"/>
    <property type="match status" value="1"/>
</dbReference>
<dbReference type="GO" id="GO:0003677">
    <property type="term" value="F:DNA binding"/>
    <property type="evidence" value="ECO:0007669"/>
    <property type="project" value="TreeGrafter"/>
</dbReference>
<dbReference type="AlphaFoldDB" id="A0A553NT21"/>
<dbReference type="SUPFAM" id="SSF50978">
    <property type="entry name" value="WD40 repeat-like"/>
    <property type="match status" value="1"/>
</dbReference>
<dbReference type="OrthoDB" id="9890280at2759"/>
<feature type="region of interest" description="Disordered" evidence="3">
    <location>
        <begin position="226"/>
        <end position="284"/>
    </location>
</feature>
<feature type="region of interest" description="Disordered" evidence="3">
    <location>
        <begin position="19"/>
        <end position="122"/>
    </location>
</feature>
<dbReference type="InterPro" id="IPR050853">
    <property type="entry name" value="WD_repeat_DNA-damage-binding"/>
</dbReference>
<feature type="compositionally biased region" description="Basic and acidic residues" evidence="3">
    <location>
        <begin position="189"/>
        <end position="205"/>
    </location>
</feature>
<proteinExistence type="predicted"/>
<feature type="region of interest" description="Disordered" evidence="3">
    <location>
        <begin position="173"/>
        <end position="205"/>
    </location>
</feature>
<dbReference type="GO" id="GO:0005634">
    <property type="term" value="C:nucleus"/>
    <property type="evidence" value="ECO:0007669"/>
    <property type="project" value="TreeGrafter"/>
</dbReference>
<feature type="region of interest" description="Disordered" evidence="3">
    <location>
        <begin position="716"/>
        <end position="735"/>
    </location>
</feature>
<organism evidence="4 5">
    <name type="scientific">Tigriopus californicus</name>
    <name type="common">Marine copepod</name>
    <dbReference type="NCBI Taxonomy" id="6832"/>
    <lineage>
        <taxon>Eukaryota</taxon>
        <taxon>Metazoa</taxon>
        <taxon>Ecdysozoa</taxon>
        <taxon>Arthropoda</taxon>
        <taxon>Crustacea</taxon>
        <taxon>Multicrustacea</taxon>
        <taxon>Hexanauplia</taxon>
        <taxon>Copepoda</taxon>
        <taxon>Harpacticoida</taxon>
        <taxon>Harpacticidae</taxon>
        <taxon>Tigriopus</taxon>
    </lineage>
</organism>
<dbReference type="EMBL" id="VCGU01000010">
    <property type="protein sequence ID" value="TRY68584.1"/>
    <property type="molecule type" value="Genomic_DNA"/>
</dbReference>
<evidence type="ECO:0000256" key="2">
    <source>
        <dbReference type="ARBA" id="ARBA00022737"/>
    </source>
</evidence>
<feature type="compositionally biased region" description="Basic residues" evidence="3">
    <location>
        <begin position="56"/>
        <end position="67"/>
    </location>
</feature>
<reference evidence="4 5" key="1">
    <citation type="journal article" date="2018" name="Nat. Ecol. Evol.">
        <title>Genomic signatures of mitonuclear coevolution across populations of Tigriopus californicus.</title>
        <authorList>
            <person name="Barreto F.S."/>
            <person name="Watson E.T."/>
            <person name="Lima T.G."/>
            <person name="Willett C.S."/>
            <person name="Edmands S."/>
            <person name="Li W."/>
            <person name="Burton R.S."/>
        </authorList>
    </citation>
    <scope>NUCLEOTIDE SEQUENCE [LARGE SCALE GENOMIC DNA]</scope>
    <source>
        <strain evidence="4 5">San Diego</strain>
    </source>
</reference>
<evidence type="ECO:0000313" key="5">
    <source>
        <dbReference type="Proteomes" id="UP000318571"/>
    </source>
</evidence>
<feature type="compositionally biased region" description="Basic residues" evidence="3">
    <location>
        <begin position="236"/>
        <end position="252"/>
    </location>
</feature>
<evidence type="ECO:0000256" key="1">
    <source>
        <dbReference type="ARBA" id="ARBA00022574"/>
    </source>
</evidence>
<comment type="caution">
    <text evidence="4">The sequence shown here is derived from an EMBL/GenBank/DDBJ whole genome shotgun (WGS) entry which is preliminary data.</text>
</comment>
<evidence type="ECO:0000313" key="4">
    <source>
        <dbReference type="EMBL" id="TRY68584.1"/>
    </source>
</evidence>
<keyword evidence="2" id="KW-0677">Repeat</keyword>
<dbReference type="GO" id="GO:2000001">
    <property type="term" value="P:regulation of DNA damage checkpoint"/>
    <property type="evidence" value="ECO:0007669"/>
    <property type="project" value="TreeGrafter"/>
</dbReference>
<gene>
    <name evidence="4" type="ORF">TCAL_04696</name>
</gene>
<sequence length="1147" mass="129641">MPGVLLSMDLDDISVVKLDSDDFSDSSSRPEIVELSEDAAGKTPVVVAPWDAKAKPSQRRGRGRPRKTLTTSTGSEGLKQGPSRGRGRPKTRPRSPKDTPIKVRRRQRADPSDDSSTDTDLALAPFCDSDCEAVQRLKWPKCRVSLRFLNADQVRRWTPGRVKAPKSWTKTLTMQGQTVRVQEEVEPQSTRRERRQDFDSRVYDLPRRSTRDRKVRYDDDAYTSFEDESDDSMMPLKRRKRLKKSRKARRARSREYDEEGSEHSDDVGSESSSSSSEDEKLRREASKPLISDFKVISTIDMDSACNRKFKTSGYTMTPHGRSKEAKYWLWFVQYVVDFWPDMDPFHPTGHSITAFLQFLRNYGFFSNTHLTKAKRMILNTASLAPKDKCGLMRTLMLPRKSEVSKHDEKKNQRTLAKYVKYGTKALDPFVAFCHGLQPPVNPFTCDITVIKAFLKAFRFQFLLNQGNSLDGFILNLCKYHRDKSTLQQMPEIQSLLQCYQGRCLGLLSWKDITEEQSNSVLDCTPDYRYEKYLKKHETADDFWRERIVFQAMESIFNEDSQTSAKNTQAILYDKATNLGVSPEMMVANFCKMAIPLESFPSTIKEFLAKNPEGDFYEEHHVNKMIQRVRDRKIPLAQACFDLGLAFRSFQSKVGRIKDKEEVEVTKPQAPKKNALEKQLETGEKTQDMSDYEAMRLRNIQERLALFKQLNFESFKPEPEKRAPKKKEVELREKSQRVIRNQGSALERKAHQMKKDEVFIPSVDLNLTELASLGVPFTNKRKFLSCLQQELAEDLEESSSHNGKPHVPYSGVFKVTENISLTNERLTCLAIGPTSKHLDLLAAGDREGSLHFWLRSSDSNGSSTARSCSFHPHVGLLSQTAFIHPNRIVTSGLDGFMRSIDLTAQKVAPVLKWFDHGTLEEHYEIKYFSHRNENELIVSRGLPMAISLLDLRSGILEPLLNDPDLNPNFTLTSIYPQNNNYFSTLMNESIALYDIRQSSQAISSASIASPRQADFSPDGSLLLAMSGSSAKVFRVDPTNFTLQETGVDLSPLNSTRKSIPANGRPICWNPMDKHAVFGAVKSFKAARALETTTVGSFCAKTGELNSDLDLLIQDSAAGFVALGSKNTLVVMNANASGSVSLAVGVSSS</sequence>